<feature type="compositionally biased region" description="Basic and acidic residues" evidence="1">
    <location>
        <begin position="233"/>
        <end position="254"/>
    </location>
</feature>
<sequence length="442" mass="49580">MVAEPQAVIEAPPQPDDDIPEAYKEDFDADFPAKEKVHICGLDGVAQDVIEQFLAEHLGERKYRRLEWIDDSSLNIIYYKPEDAAEALNRLSVTQDTLPPPAELRPAKPFSTRPDLQFSLRQALVSDKKKPGAKDRSAFYLFHPEWEPENRKYDKRYDRRGRGGRNGQREGERRARPRPHEPFTEDMYDDAPTGTSDERDLARRMSSASISSGSQEFRRRRKYEEGDLFTNTGKRDAGRLRDRSRSPERDEDGRYGFAEDQPRRRAARRRSWTPPSKRPAVESRASNAGKELFGDRAASSASTPLSSGNSGVELFPNHSSKRSRELFPHKTAHSNHRRTDALDKAETAEILNPGTRSLADRITGGPAPAGIRGRGAVKANDGFSIRGAGDGQPGFSIRGASKELNPKVKELFPDKAPSSSNKGKELFPSRSGPRRRAEDLMD</sequence>
<dbReference type="PANTHER" id="PTHR16291:SF0">
    <property type="entry name" value="NUCLEAR CAP-BINDING PROTEIN SUBUNIT 3"/>
    <property type="match status" value="1"/>
</dbReference>
<feature type="region of interest" description="Disordered" evidence="1">
    <location>
        <begin position="153"/>
        <end position="345"/>
    </location>
</feature>
<evidence type="ECO:0000313" key="2">
    <source>
        <dbReference type="EMBL" id="KAF2155617.1"/>
    </source>
</evidence>
<feature type="compositionally biased region" description="Basic and acidic residues" evidence="1">
    <location>
        <begin position="400"/>
        <end position="413"/>
    </location>
</feature>
<dbReference type="OrthoDB" id="422106at2759"/>
<evidence type="ECO:0000313" key="3">
    <source>
        <dbReference type="Proteomes" id="UP000799439"/>
    </source>
</evidence>
<keyword evidence="3" id="KW-1185">Reference proteome</keyword>
<dbReference type="GO" id="GO:0005634">
    <property type="term" value="C:nucleus"/>
    <property type="evidence" value="ECO:0007669"/>
    <property type="project" value="TreeGrafter"/>
</dbReference>
<dbReference type="EMBL" id="ML996082">
    <property type="protein sequence ID" value="KAF2155617.1"/>
    <property type="molecule type" value="Genomic_DNA"/>
</dbReference>
<reference evidence="2" key="1">
    <citation type="journal article" date="2020" name="Stud. Mycol.">
        <title>101 Dothideomycetes genomes: a test case for predicting lifestyles and emergence of pathogens.</title>
        <authorList>
            <person name="Haridas S."/>
            <person name="Albert R."/>
            <person name="Binder M."/>
            <person name="Bloem J."/>
            <person name="Labutti K."/>
            <person name="Salamov A."/>
            <person name="Andreopoulos B."/>
            <person name="Baker S."/>
            <person name="Barry K."/>
            <person name="Bills G."/>
            <person name="Bluhm B."/>
            <person name="Cannon C."/>
            <person name="Castanera R."/>
            <person name="Culley D."/>
            <person name="Daum C."/>
            <person name="Ezra D."/>
            <person name="Gonzalez J."/>
            <person name="Henrissat B."/>
            <person name="Kuo A."/>
            <person name="Liang C."/>
            <person name="Lipzen A."/>
            <person name="Lutzoni F."/>
            <person name="Magnuson J."/>
            <person name="Mondo S."/>
            <person name="Nolan M."/>
            <person name="Ohm R."/>
            <person name="Pangilinan J."/>
            <person name="Park H.-J."/>
            <person name="Ramirez L."/>
            <person name="Alfaro M."/>
            <person name="Sun H."/>
            <person name="Tritt A."/>
            <person name="Yoshinaga Y."/>
            <person name="Zwiers L.-H."/>
            <person name="Turgeon B."/>
            <person name="Goodwin S."/>
            <person name="Spatafora J."/>
            <person name="Crous P."/>
            <person name="Grigoriev I."/>
        </authorList>
    </citation>
    <scope>NUCLEOTIDE SEQUENCE</scope>
    <source>
        <strain evidence="2">CBS 260.36</strain>
    </source>
</reference>
<dbReference type="PANTHER" id="PTHR16291">
    <property type="entry name" value="NUCLEAR CAP-BINDING PROTEIN SUBUNIT 3"/>
    <property type="match status" value="1"/>
</dbReference>
<evidence type="ECO:0000256" key="1">
    <source>
        <dbReference type="SAM" id="MobiDB-lite"/>
    </source>
</evidence>
<feature type="region of interest" description="Disordered" evidence="1">
    <location>
        <begin position="382"/>
        <end position="442"/>
    </location>
</feature>
<dbReference type="Pfam" id="PF10309">
    <property type="entry name" value="NCBP3"/>
    <property type="match status" value="1"/>
</dbReference>
<gene>
    <name evidence="2" type="ORF">K461DRAFT_274633</name>
</gene>
<feature type="compositionally biased region" description="Basic and acidic residues" evidence="1">
    <location>
        <begin position="153"/>
        <end position="183"/>
    </location>
</feature>
<dbReference type="Proteomes" id="UP000799439">
    <property type="component" value="Unassembled WGS sequence"/>
</dbReference>
<dbReference type="InterPro" id="IPR019416">
    <property type="entry name" value="NCBP3"/>
</dbReference>
<name>A0A9P4J557_9PEZI</name>
<dbReference type="GO" id="GO:0000340">
    <property type="term" value="F:RNA 7-methylguanosine cap binding"/>
    <property type="evidence" value="ECO:0007669"/>
    <property type="project" value="InterPro"/>
</dbReference>
<dbReference type="GO" id="GO:0003729">
    <property type="term" value="F:mRNA binding"/>
    <property type="evidence" value="ECO:0007669"/>
    <property type="project" value="InterPro"/>
</dbReference>
<protein>
    <submittedName>
        <fullName evidence="2">Uncharacterized protein</fullName>
    </submittedName>
</protein>
<feature type="region of interest" description="Disordered" evidence="1">
    <location>
        <begin position="1"/>
        <end position="22"/>
    </location>
</feature>
<dbReference type="AlphaFoldDB" id="A0A9P4J557"/>
<accession>A0A9P4J557</accession>
<feature type="compositionally biased region" description="Polar residues" evidence="1">
    <location>
        <begin position="299"/>
        <end position="310"/>
    </location>
</feature>
<organism evidence="2 3">
    <name type="scientific">Myriangium duriaei CBS 260.36</name>
    <dbReference type="NCBI Taxonomy" id="1168546"/>
    <lineage>
        <taxon>Eukaryota</taxon>
        <taxon>Fungi</taxon>
        <taxon>Dikarya</taxon>
        <taxon>Ascomycota</taxon>
        <taxon>Pezizomycotina</taxon>
        <taxon>Dothideomycetes</taxon>
        <taxon>Dothideomycetidae</taxon>
        <taxon>Myriangiales</taxon>
        <taxon>Myriangiaceae</taxon>
        <taxon>Myriangium</taxon>
    </lineage>
</organism>
<proteinExistence type="predicted"/>
<comment type="caution">
    <text evidence="2">The sequence shown here is derived from an EMBL/GenBank/DDBJ whole genome shotgun (WGS) entry which is preliminary data.</text>
</comment>